<dbReference type="InterPro" id="IPR050312">
    <property type="entry name" value="IolE/XylAMocC-like"/>
</dbReference>
<evidence type="ECO:0000259" key="1">
    <source>
        <dbReference type="Pfam" id="PF01261"/>
    </source>
</evidence>
<dbReference type="Proteomes" id="UP000823936">
    <property type="component" value="Unassembled WGS sequence"/>
</dbReference>
<sequence length="271" mass="30565">MKDRIIIVNSNCYHGYDFYRAVEGIKKTGFHYTELTSTVGWTEHVSPAESFKDLLDKKRFLESSNIIPLGFSGHTNLMDKARIPDFINNIELAHFFGSKYIVSSVGEAHIKDRKTTGDDELIENISSFMDLIEKYDMYFAIETHGEHSRAERIKEITDRIKSDRIGICYDTANAIFYGDVEGTEDVKDACSDINYLHIKDKAGGRKEWNFPALGDGYVDFPSIFSVLDENGNSAPLSIEIEFTEKGSSSAEEVDEALARSADYLKSLGYTL</sequence>
<evidence type="ECO:0000313" key="2">
    <source>
        <dbReference type="EMBL" id="HIV99511.1"/>
    </source>
</evidence>
<evidence type="ECO:0000313" key="3">
    <source>
        <dbReference type="Proteomes" id="UP000823936"/>
    </source>
</evidence>
<protein>
    <submittedName>
        <fullName evidence="2">Sugar phosphate isomerase/epimerase</fullName>
    </submittedName>
</protein>
<dbReference type="PANTHER" id="PTHR12110:SF41">
    <property type="entry name" value="INOSOSE DEHYDRATASE"/>
    <property type="match status" value="1"/>
</dbReference>
<dbReference type="EMBL" id="DXHU01000023">
    <property type="protein sequence ID" value="HIV99511.1"/>
    <property type="molecule type" value="Genomic_DNA"/>
</dbReference>
<keyword evidence="2" id="KW-0413">Isomerase</keyword>
<proteinExistence type="predicted"/>
<dbReference type="AlphaFoldDB" id="A0A9D1TNZ4"/>
<comment type="caution">
    <text evidence="2">The sequence shown here is derived from an EMBL/GenBank/DDBJ whole genome shotgun (WGS) entry which is preliminary data.</text>
</comment>
<organism evidence="2 3">
    <name type="scientific">Candidatus Ornithospirochaeta avicola</name>
    <dbReference type="NCBI Taxonomy" id="2840896"/>
    <lineage>
        <taxon>Bacteria</taxon>
        <taxon>Pseudomonadati</taxon>
        <taxon>Spirochaetota</taxon>
        <taxon>Spirochaetia</taxon>
        <taxon>Spirochaetales</taxon>
        <taxon>Spirochaetaceae</taxon>
        <taxon>Spirochaetaceae incertae sedis</taxon>
        <taxon>Candidatus Ornithospirochaeta</taxon>
    </lineage>
</organism>
<gene>
    <name evidence="2" type="ORF">IAB12_07035</name>
</gene>
<dbReference type="InterPro" id="IPR013022">
    <property type="entry name" value="Xyl_isomerase-like_TIM-brl"/>
</dbReference>
<dbReference type="Gene3D" id="3.20.20.150">
    <property type="entry name" value="Divalent-metal-dependent TIM barrel enzymes"/>
    <property type="match status" value="1"/>
</dbReference>
<dbReference type="PANTHER" id="PTHR12110">
    <property type="entry name" value="HYDROXYPYRUVATE ISOMERASE"/>
    <property type="match status" value="1"/>
</dbReference>
<dbReference type="GO" id="GO:0016853">
    <property type="term" value="F:isomerase activity"/>
    <property type="evidence" value="ECO:0007669"/>
    <property type="project" value="UniProtKB-KW"/>
</dbReference>
<accession>A0A9D1TNZ4</accession>
<dbReference type="InterPro" id="IPR036237">
    <property type="entry name" value="Xyl_isomerase-like_sf"/>
</dbReference>
<reference evidence="2" key="2">
    <citation type="submission" date="2021-04" db="EMBL/GenBank/DDBJ databases">
        <authorList>
            <person name="Gilroy R."/>
        </authorList>
    </citation>
    <scope>NUCLEOTIDE SEQUENCE</scope>
    <source>
        <strain evidence="2">Gambia11-129</strain>
    </source>
</reference>
<name>A0A9D1TNZ4_9SPIO</name>
<dbReference type="SUPFAM" id="SSF51658">
    <property type="entry name" value="Xylose isomerase-like"/>
    <property type="match status" value="1"/>
</dbReference>
<dbReference type="Pfam" id="PF01261">
    <property type="entry name" value="AP_endonuc_2"/>
    <property type="match status" value="1"/>
</dbReference>
<feature type="domain" description="Xylose isomerase-like TIM barrel" evidence="1">
    <location>
        <begin position="25"/>
        <end position="264"/>
    </location>
</feature>
<reference evidence="2" key="1">
    <citation type="journal article" date="2021" name="PeerJ">
        <title>Extensive microbial diversity within the chicken gut microbiome revealed by metagenomics and culture.</title>
        <authorList>
            <person name="Gilroy R."/>
            <person name="Ravi A."/>
            <person name="Getino M."/>
            <person name="Pursley I."/>
            <person name="Horton D.L."/>
            <person name="Alikhan N.F."/>
            <person name="Baker D."/>
            <person name="Gharbi K."/>
            <person name="Hall N."/>
            <person name="Watson M."/>
            <person name="Adriaenssens E.M."/>
            <person name="Foster-Nyarko E."/>
            <person name="Jarju S."/>
            <person name="Secka A."/>
            <person name="Antonio M."/>
            <person name="Oren A."/>
            <person name="Chaudhuri R.R."/>
            <person name="La Ragione R."/>
            <person name="Hildebrand F."/>
            <person name="Pallen M.J."/>
        </authorList>
    </citation>
    <scope>NUCLEOTIDE SEQUENCE</scope>
    <source>
        <strain evidence="2">Gambia11-129</strain>
    </source>
</reference>